<dbReference type="InterPro" id="IPR003593">
    <property type="entry name" value="AAA+_ATPase"/>
</dbReference>
<dbReference type="Gene3D" id="3.40.50.300">
    <property type="entry name" value="P-loop containing nucleotide triphosphate hydrolases"/>
    <property type="match status" value="1"/>
</dbReference>
<feature type="compositionally biased region" description="Pro residues" evidence="1">
    <location>
        <begin position="1"/>
        <end position="10"/>
    </location>
</feature>
<dbReference type="RefSeq" id="WP_270679847.1">
    <property type="nucleotide sequence ID" value="NZ_JAQFWP010000049.1"/>
</dbReference>
<reference evidence="3" key="1">
    <citation type="submission" date="2023-01" db="EMBL/GenBank/DDBJ databases">
        <title>Draft genome sequence of Nocardiopsis sp. LSu2-4 isolated from halophytes.</title>
        <authorList>
            <person name="Duangmal K."/>
            <person name="Chantavorakit T."/>
        </authorList>
    </citation>
    <scope>NUCLEOTIDE SEQUENCE</scope>
    <source>
        <strain evidence="3">LSu2-4</strain>
    </source>
</reference>
<dbReference type="Pfam" id="PF07728">
    <property type="entry name" value="AAA_5"/>
    <property type="match status" value="1"/>
</dbReference>
<dbReference type="InterPro" id="IPR011704">
    <property type="entry name" value="ATPase_dyneun-rel_AAA"/>
</dbReference>
<feature type="domain" description="AAA+ ATPase" evidence="2">
    <location>
        <begin position="98"/>
        <end position="288"/>
    </location>
</feature>
<dbReference type="SMART" id="SM00382">
    <property type="entry name" value="AAA"/>
    <property type="match status" value="1"/>
</dbReference>
<organism evidence="3 4">
    <name type="scientific">Nocardiopsis suaedae</name>
    <dbReference type="NCBI Taxonomy" id="3018444"/>
    <lineage>
        <taxon>Bacteria</taxon>
        <taxon>Bacillati</taxon>
        <taxon>Actinomycetota</taxon>
        <taxon>Actinomycetes</taxon>
        <taxon>Streptosporangiales</taxon>
        <taxon>Nocardiopsidaceae</taxon>
        <taxon>Nocardiopsis</taxon>
    </lineage>
</organism>
<evidence type="ECO:0000256" key="1">
    <source>
        <dbReference type="SAM" id="MobiDB-lite"/>
    </source>
</evidence>
<keyword evidence="4" id="KW-1185">Reference proteome</keyword>
<sequence length="372" mass="40224">MTSAPDPGPGRPESGPAFPSWWIYRGTGTPSPYAPPLGERLPPPPPWRRFPGVPDGSDPPVDEAEMERVLGPGHGAGARRLTDAETAVADAVNAALLLRRPLLVTGRPGVGKSSLAYRVSRELGLGRVLRWSVTSRTTLADGLYSYDPLARIHDISADTAALGPGTAEREVRRPIGDYLRLGPLGTALLPAELPRVLVIDEFDKGDADLADDLLDVLENGRFRIPELARLRSSQPEVAVPTDDPGRTATVRGGEVVCREFPFIAITSNSERPFPAAFRRRCLPVELPPPTQEQLAEIVAAHFAGNEAAADRELIRAFVERSAGKGGLSIDQLLNSVHLVSSDVRARATSWDPNAWQHVLDVIWQRLTETGPD</sequence>
<evidence type="ECO:0000313" key="4">
    <source>
        <dbReference type="Proteomes" id="UP001165685"/>
    </source>
</evidence>
<comment type="caution">
    <text evidence="3">The sequence shown here is derived from an EMBL/GenBank/DDBJ whole genome shotgun (WGS) entry which is preliminary data.</text>
</comment>
<dbReference type="SUPFAM" id="SSF52540">
    <property type="entry name" value="P-loop containing nucleoside triphosphate hydrolases"/>
    <property type="match status" value="1"/>
</dbReference>
<name>A0ABT4TRA7_9ACTN</name>
<accession>A0ABT4TRA7</accession>
<feature type="compositionally biased region" description="Low complexity" evidence="1">
    <location>
        <begin position="49"/>
        <end position="59"/>
    </location>
</feature>
<evidence type="ECO:0000313" key="3">
    <source>
        <dbReference type="EMBL" id="MDA2807218.1"/>
    </source>
</evidence>
<feature type="region of interest" description="Disordered" evidence="1">
    <location>
        <begin position="1"/>
        <end position="59"/>
    </location>
</feature>
<dbReference type="EMBL" id="JAQFWP010000049">
    <property type="protein sequence ID" value="MDA2807218.1"/>
    <property type="molecule type" value="Genomic_DNA"/>
</dbReference>
<gene>
    <name evidence="3" type="ORF">O4U47_22115</name>
</gene>
<dbReference type="InterPro" id="IPR027417">
    <property type="entry name" value="P-loop_NTPase"/>
</dbReference>
<protein>
    <submittedName>
        <fullName evidence="3">AAA family ATPase</fullName>
    </submittedName>
</protein>
<evidence type="ECO:0000259" key="2">
    <source>
        <dbReference type="SMART" id="SM00382"/>
    </source>
</evidence>
<proteinExistence type="predicted"/>
<dbReference type="Proteomes" id="UP001165685">
    <property type="component" value="Unassembled WGS sequence"/>
</dbReference>